<dbReference type="AlphaFoldDB" id="A0A6J4LEH7"/>
<feature type="region of interest" description="Disordered" evidence="1">
    <location>
        <begin position="12"/>
        <end position="137"/>
    </location>
</feature>
<feature type="compositionally biased region" description="Basic residues" evidence="1">
    <location>
        <begin position="12"/>
        <end position="44"/>
    </location>
</feature>
<proteinExistence type="predicted"/>
<gene>
    <name evidence="2" type="ORF">AVDCRST_MAG90-1437</name>
</gene>
<organism evidence="2">
    <name type="scientific">uncultured Microvirga sp</name>
    <dbReference type="NCBI Taxonomy" id="412392"/>
    <lineage>
        <taxon>Bacteria</taxon>
        <taxon>Pseudomonadati</taxon>
        <taxon>Pseudomonadota</taxon>
        <taxon>Alphaproteobacteria</taxon>
        <taxon>Hyphomicrobiales</taxon>
        <taxon>Methylobacteriaceae</taxon>
        <taxon>Microvirga</taxon>
        <taxon>environmental samples</taxon>
    </lineage>
</organism>
<evidence type="ECO:0000256" key="1">
    <source>
        <dbReference type="SAM" id="MobiDB-lite"/>
    </source>
</evidence>
<feature type="compositionally biased region" description="Basic residues" evidence="1">
    <location>
        <begin position="99"/>
        <end position="113"/>
    </location>
</feature>
<feature type="compositionally biased region" description="Basic and acidic residues" evidence="1">
    <location>
        <begin position="45"/>
        <end position="58"/>
    </location>
</feature>
<name>A0A6J4LEH7_9HYPH</name>
<sequence>VRNPIDLRLLRLRRRKRPGLRRGRRSPRTRHGGGGRRARLWRRQCRIDGRGGARGPERRRPRHWNHSRVPEIARADAGRRPGDDRGSRHAQPQAPDVRARRRLCGAAGRRRHAGGVGRADDLGAARPAPQADPDAEHRGVLEAAPGALRPYARVRLHPPRAGAELPRRRTRRGGDTDAQRRCLARTAGTRQSGAPRGPFL</sequence>
<evidence type="ECO:0000313" key="2">
    <source>
        <dbReference type="EMBL" id="CAA9329984.1"/>
    </source>
</evidence>
<feature type="compositionally biased region" description="Basic and acidic residues" evidence="1">
    <location>
        <begin position="68"/>
        <end position="87"/>
    </location>
</feature>
<reference evidence="2" key="1">
    <citation type="submission" date="2020-02" db="EMBL/GenBank/DDBJ databases">
        <authorList>
            <person name="Meier V. D."/>
        </authorList>
    </citation>
    <scope>NUCLEOTIDE SEQUENCE</scope>
    <source>
        <strain evidence="2">AVDCRST_MAG90</strain>
    </source>
</reference>
<accession>A0A6J4LEH7</accession>
<feature type="non-terminal residue" evidence="2">
    <location>
        <position position="1"/>
    </location>
</feature>
<feature type="non-terminal residue" evidence="2">
    <location>
        <position position="200"/>
    </location>
</feature>
<dbReference type="EMBL" id="CADCUC010000278">
    <property type="protein sequence ID" value="CAA9329984.1"/>
    <property type="molecule type" value="Genomic_DNA"/>
</dbReference>
<feature type="region of interest" description="Disordered" evidence="1">
    <location>
        <begin position="153"/>
        <end position="200"/>
    </location>
</feature>
<protein>
    <submittedName>
        <fullName evidence="2">Lysine decarboxylase family</fullName>
    </submittedName>
</protein>